<evidence type="ECO:0000313" key="2">
    <source>
        <dbReference type="EMBL" id="MEE7492245.1"/>
    </source>
</evidence>
<name>A0ABU7TSU6_9HYPH</name>
<evidence type="ECO:0000313" key="3">
    <source>
        <dbReference type="Proteomes" id="UP001355206"/>
    </source>
</evidence>
<feature type="domain" description="Transposase IS701-like DDE" evidence="1">
    <location>
        <begin position="15"/>
        <end position="145"/>
    </location>
</feature>
<proteinExistence type="predicted"/>
<organism evidence="2 3">
    <name type="scientific">Methylobacterium oryzae</name>
    <dbReference type="NCBI Taxonomy" id="334852"/>
    <lineage>
        <taxon>Bacteria</taxon>
        <taxon>Pseudomonadati</taxon>
        <taxon>Pseudomonadota</taxon>
        <taxon>Alphaproteobacteria</taxon>
        <taxon>Hyphomicrobiales</taxon>
        <taxon>Methylobacteriaceae</taxon>
        <taxon>Methylobacterium</taxon>
    </lineage>
</organism>
<dbReference type="Pfam" id="PF13546">
    <property type="entry name" value="DDE_5"/>
    <property type="match status" value="1"/>
</dbReference>
<accession>A0ABU7TSU6</accession>
<dbReference type="EMBL" id="MLCA01000009">
    <property type="protein sequence ID" value="MEE7492245.1"/>
    <property type="molecule type" value="Genomic_DNA"/>
</dbReference>
<evidence type="ECO:0000259" key="1">
    <source>
        <dbReference type="Pfam" id="PF13546"/>
    </source>
</evidence>
<dbReference type="Proteomes" id="UP001355206">
    <property type="component" value="Unassembled WGS sequence"/>
</dbReference>
<sequence>MLPLPARFAGIILAFAPLFVHRSWRHAQLLLIGAILAPGPRTVASVLRILGRAQERRFVNVHRILNRAAWCPRSGGRILLGLLVDAFAQRGPVVLGLDMIERRRGKRIATKGIYRDPVRSSDSHLAKASGLRWMSLTLLAPIPGRGASGRCRS</sequence>
<gene>
    <name evidence="2" type="ORF">MOTC310_17890</name>
</gene>
<dbReference type="InterPro" id="IPR038721">
    <property type="entry name" value="IS701-like_DDE_dom"/>
</dbReference>
<comment type="caution">
    <text evidence="2">The sequence shown here is derived from an EMBL/GenBank/DDBJ whole genome shotgun (WGS) entry which is preliminary data.</text>
</comment>
<dbReference type="RefSeq" id="WP_331302781.1">
    <property type="nucleotide sequence ID" value="NZ_MLCA01000009.1"/>
</dbReference>
<protein>
    <recommendedName>
        <fullName evidence="1">Transposase IS701-like DDE domain-containing protein</fullName>
    </recommendedName>
</protein>
<reference evidence="2 3" key="1">
    <citation type="journal article" date="2012" name="Genet. Mol. Biol.">
        <title>Analysis of 16S rRNA and mxaF genes revealing insights into Methylobacterium niche-specific plant association.</title>
        <authorList>
            <person name="Dourado M.N."/>
            <person name="Andreote F.D."/>
            <person name="Dini-Andreote F."/>
            <person name="Conti R."/>
            <person name="Araujo J.M."/>
            <person name="Araujo W.L."/>
        </authorList>
    </citation>
    <scope>NUCLEOTIDE SEQUENCE [LARGE SCALE GENOMIC DNA]</scope>
    <source>
        <strain evidence="2 3">TC3-10</strain>
    </source>
</reference>
<keyword evidence="3" id="KW-1185">Reference proteome</keyword>